<dbReference type="GO" id="GO:0048038">
    <property type="term" value="F:quinone binding"/>
    <property type="evidence" value="ECO:0007669"/>
    <property type="project" value="InterPro"/>
</dbReference>
<dbReference type="PATRIC" id="fig|405444.3.peg.3413"/>
<evidence type="ECO:0000259" key="5">
    <source>
        <dbReference type="Pfam" id="PF01011"/>
    </source>
</evidence>
<dbReference type="PANTHER" id="PTHR32303">
    <property type="entry name" value="QUINOPROTEIN ALCOHOL DEHYDROGENASE (CYTOCHROME C)"/>
    <property type="match status" value="1"/>
</dbReference>
<keyword evidence="4" id="KW-0472">Membrane</keyword>
<dbReference type="RefSeq" id="WP_057632225.1">
    <property type="nucleotide sequence ID" value="NZ_LDJI01000006.1"/>
</dbReference>
<comment type="caution">
    <text evidence="6">The sequence shown here is derived from an EMBL/GenBank/DDBJ whole genome shotgun (WGS) entry which is preliminary data.</text>
</comment>
<dbReference type="PANTHER" id="PTHR32303:SF4">
    <property type="entry name" value="QUINOPROTEIN GLUCOSE DEHYDROGENASE"/>
    <property type="match status" value="1"/>
</dbReference>
<evidence type="ECO:0000256" key="1">
    <source>
        <dbReference type="ARBA" id="ARBA00001931"/>
    </source>
</evidence>
<keyword evidence="4" id="KW-0812">Transmembrane</keyword>
<dbReference type="InterPro" id="IPR018391">
    <property type="entry name" value="PQQ_b-propeller_rpt"/>
</dbReference>
<dbReference type="OrthoDB" id="9794322at2"/>
<feature type="transmembrane region" description="Helical" evidence="4">
    <location>
        <begin position="113"/>
        <end position="133"/>
    </location>
</feature>
<feature type="transmembrane region" description="Helical" evidence="4">
    <location>
        <begin position="7"/>
        <end position="28"/>
    </location>
</feature>
<feature type="transmembrane region" description="Helical" evidence="4">
    <location>
        <begin position="78"/>
        <end position="101"/>
    </location>
</feature>
<dbReference type="InterPro" id="IPR002372">
    <property type="entry name" value="PQQ_rpt_dom"/>
</dbReference>
<dbReference type="EMBL" id="LDJI01000006">
    <property type="protein sequence ID" value="KRG65654.1"/>
    <property type="molecule type" value="Genomic_DNA"/>
</dbReference>
<feature type="transmembrane region" description="Helical" evidence="4">
    <location>
        <begin position="55"/>
        <end position="72"/>
    </location>
</feature>
<feature type="domain" description="Pyrrolo-quinoline quinone repeat" evidence="5">
    <location>
        <begin position="159"/>
        <end position="766"/>
    </location>
</feature>
<keyword evidence="4" id="KW-1133">Transmembrane helix</keyword>
<comment type="cofactor">
    <cofactor evidence="1">
        <name>pyrroloquinoline quinone</name>
        <dbReference type="ChEBI" id="CHEBI:58442"/>
    </cofactor>
</comment>
<dbReference type="InterPro" id="IPR017511">
    <property type="entry name" value="PQQ_mDH"/>
</dbReference>
<keyword evidence="7" id="KW-1185">Reference proteome</keyword>
<protein>
    <submittedName>
        <fullName evidence="6">Quinate dehydrogenase</fullName>
    </submittedName>
</protein>
<gene>
    <name evidence="6" type="ORF">ABB26_03710</name>
</gene>
<dbReference type="InterPro" id="IPR011047">
    <property type="entry name" value="Quinoprotein_ADH-like_sf"/>
</dbReference>
<evidence type="ECO:0000313" key="7">
    <source>
        <dbReference type="Proteomes" id="UP000050864"/>
    </source>
</evidence>
<organism evidence="6 7">
    <name type="scientific">Stenotrophomonas humi</name>
    <dbReference type="NCBI Taxonomy" id="405444"/>
    <lineage>
        <taxon>Bacteria</taxon>
        <taxon>Pseudomonadati</taxon>
        <taxon>Pseudomonadota</taxon>
        <taxon>Gammaproteobacteria</taxon>
        <taxon>Lysobacterales</taxon>
        <taxon>Lysobacteraceae</taxon>
        <taxon>Stenotrophomonas</taxon>
    </lineage>
</organism>
<sequence length="801" mass="86865">MAVLRRLFAFALGLMGVGLLAGGIWLLLLKGSPYYLLAGAAYLWAAWCLWRDRGGAGIVAAVAVLTIVWALWESGMDYWALFPRVMAPLALAAVALWVAPAVQGTTPGWRGKLRQVGAVMFTLLFMAGFAFAFHQHGVIQPGKDIAYQPPKGDNAASEWSAYGRTTEGLRNAPFDQINLKNVAQLTQAWMYRTGDNGPGVDQNTPLQIGDTVYSCSRNNIVSALDADTGALRWKHDPVVRAPFWQRCRGLGFYRLPAEAMVIASADAADLANGGSMPVQACAERIIETTADARLIALDARTGQPCGGFGNGGTVQLSQGMGQIDKGFYFQTSAPLVARDVVVIGGWVVDNQRREEPSGVIRAFSARTGELVWAWDLGNPEITRLPPEGQTYTRGTPNMWTAAAYDDALGLVYAPLGNATPDYFGQGRPAGSEAYNSSLVALDITTGRPRWKFQTVHHDIWDYNLPSQPALLDFPDETGRNVAAVLQTTKRGQIFVLDRATGRPLSEVVERPVPQNGAVPEETLSPTQPYSAGMPSIGVQKLDERRMWGMTMFDHLACRIAFRKMRYDGDFTPPGTQMAIQHPGNIGGMNWGSVSVDTQNQRVFLNDIRVPSIFQLIPREAYAAFSKTHPPVSDGHGPSPQDGTPYGVYTTIWFSRLGVPCVQPPFGTLSALDLRTRRIAWQIPAGTAEQLGPAGVRLGLPMKMGMPTYGGTLSTDAGLVFFAGFQDYYLRAFDARDGREVWKAPLPVGASATPMSYVSPKTGRQYILVSVGGSAYSKDVGDYVIAYALPEKGADAGARPKR</sequence>
<evidence type="ECO:0000256" key="2">
    <source>
        <dbReference type="ARBA" id="ARBA00008156"/>
    </source>
</evidence>
<dbReference type="STRING" id="405444.ABB26_03710"/>
<keyword evidence="3" id="KW-0560">Oxidoreductase</keyword>
<reference evidence="6 7" key="1">
    <citation type="submission" date="2015-05" db="EMBL/GenBank/DDBJ databases">
        <title>Genome sequencing and analysis of members of genus Stenotrophomonas.</title>
        <authorList>
            <person name="Patil P.P."/>
            <person name="Midha S."/>
            <person name="Patil P.B."/>
        </authorList>
    </citation>
    <scope>NUCLEOTIDE SEQUENCE [LARGE SCALE GENOMIC DNA]</scope>
    <source>
        <strain evidence="6 7">DSM 18929</strain>
    </source>
</reference>
<dbReference type="Pfam" id="PF01011">
    <property type="entry name" value="PQQ"/>
    <property type="match status" value="1"/>
</dbReference>
<evidence type="ECO:0000256" key="4">
    <source>
        <dbReference type="SAM" id="Phobius"/>
    </source>
</evidence>
<comment type="similarity">
    <text evidence="2">Belongs to the bacterial PQQ dehydrogenase family.</text>
</comment>
<dbReference type="CDD" id="cd10280">
    <property type="entry name" value="PQQ_mGDH"/>
    <property type="match status" value="1"/>
</dbReference>
<dbReference type="SMART" id="SM00564">
    <property type="entry name" value="PQQ"/>
    <property type="match status" value="5"/>
</dbReference>
<accession>A0A0R0C9C3</accession>
<name>A0A0R0C9C3_9GAMM</name>
<dbReference type="NCBIfam" id="TIGR03074">
    <property type="entry name" value="PQQ_membr_DH"/>
    <property type="match status" value="1"/>
</dbReference>
<dbReference type="AlphaFoldDB" id="A0A0R0C9C3"/>
<evidence type="ECO:0000313" key="6">
    <source>
        <dbReference type="EMBL" id="KRG65654.1"/>
    </source>
</evidence>
<dbReference type="GO" id="GO:0008876">
    <property type="term" value="F:quinoprotein glucose dehydrogenase activity"/>
    <property type="evidence" value="ECO:0007669"/>
    <property type="project" value="TreeGrafter"/>
</dbReference>
<dbReference type="GO" id="GO:0016020">
    <property type="term" value="C:membrane"/>
    <property type="evidence" value="ECO:0007669"/>
    <property type="project" value="InterPro"/>
</dbReference>
<dbReference type="SUPFAM" id="SSF50998">
    <property type="entry name" value="Quinoprotein alcohol dehydrogenase-like"/>
    <property type="match status" value="1"/>
</dbReference>
<dbReference type="Gene3D" id="2.140.10.10">
    <property type="entry name" value="Quinoprotein alcohol dehydrogenase-like superfamily"/>
    <property type="match status" value="1"/>
</dbReference>
<evidence type="ECO:0000256" key="3">
    <source>
        <dbReference type="ARBA" id="ARBA00023002"/>
    </source>
</evidence>
<dbReference type="Proteomes" id="UP000050864">
    <property type="component" value="Unassembled WGS sequence"/>
</dbReference>
<proteinExistence type="inferred from homology"/>
<feature type="transmembrane region" description="Helical" evidence="4">
    <location>
        <begin position="34"/>
        <end position="50"/>
    </location>
</feature>